<dbReference type="Pfam" id="PF05645">
    <property type="entry name" value="RNA_pol_Rpc82"/>
    <property type="match status" value="1"/>
</dbReference>
<dbReference type="Pfam" id="PF08221">
    <property type="entry name" value="HTH_9"/>
    <property type="match status" value="1"/>
</dbReference>
<feature type="domain" description="DNA-directed RNA polymerase III subunit RPC3 winged-helix" evidence="13">
    <location>
        <begin position="404"/>
        <end position="479"/>
    </location>
</feature>
<dbReference type="eggNOG" id="KOG2587">
    <property type="taxonomic scope" value="Eukaryota"/>
</dbReference>
<sequence length="564" mass="65255">MSCQTRLCREIIKEEFGIYPALIANLLLLKGRLTLSDLAKFSRFKTRHVRECLVVLIQHGVVYFSETTADSTRVEAPTFYEVDPDKIMMRLRMGRIMRITEEHYGKAGSAICKLLFLYGRVKLGQVVQWAKIHDDKQKDAYVRAFTLMAQEQFIAAVLPQHSRSVTDRYLEAEEKELEKYTIITTGEARQIKEIAKANADAIYHQEEYIGMKRRASDVLQSEAKRRAQEAGDYTFETEEQNSEPQGRKKSKPLLFDIDPNVFFALNYDRYNIYFRNHMVVEFAADRINRTAGIVIKTFFRHGKEKLKDIKEEYSPATTPSHIANMLDADVFQRGDLLLDPTPNSSSSRNKKKDLPDVGKVVSGYFQLLQLDNAGFLKRRDELGANQYAVNFKRVRHVMKRHLFEGLLKERFGIASCRIVRILLEKGKLEESQIQKLAMLPPKDVRLKLGVLLTQGIVSVQEVPRSADRATSRSFHLWFVSIDKCFDELITDIYRTITNLQQRKNEELARRSRLLEKLSRIDVLANMELLNEIDKAEVSKMENVVSRIEIAKDRLDAMLMILRDF</sequence>
<dbReference type="InterPro" id="IPR039748">
    <property type="entry name" value="RPC3"/>
</dbReference>
<evidence type="ECO:0000259" key="11">
    <source>
        <dbReference type="Pfam" id="PF05645"/>
    </source>
</evidence>
<dbReference type="STRING" id="1220926.S2JQ30"/>
<accession>S2JQ30</accession>
<evidence type="ECO:0000256" key="10">
    <source>
        <dbReference type="SAM" id="MobiDB-lite"/>
    </source>
</evidence>
<keyword evidence="5 9" id="KW-0240">DNA-directed RNA polymerase</keyword>
<dbReference type="AlphaFoldDB" id="S2JQ30"/>
<evidence type="ECO:0000256" key="4">
    <source>
        <dbReference type="ARBA" id="ARBA00016689"/>
    </source>
</evidence>
<name>S2JQ30_MUCC1</name>
<dbReference type="InterPro" id="IPR036390">
    <property type="entry name" value="WH_DNA-bd_sf"/>
</dbReference>
<dbReference type="GO" id="GO:0006351">
    <property type="term" value="P:DNA-templated transcription"/>
    <property type="evidence" value="ECO:0007669"/>
    <property type="project" value="InterPro"/>
</dbReference>
<comment type="subunit">
    <text evidence="3 9">Component of the RNA polymerase III (Pol III) complex consisting of 17 subunits.</text>
</comment>
<proteinExistence type="inferred from homology"/>
<organism evidence="14 15">
    <name type="scientific">Mucor circinelloides f. circinelloides (strain 1006PhL)</name>
    <name type="common">Mucormycosis agent</name>
    <name type="synonym">Calyptromyces circinelloides</name>
    <dbReference type="NCBI Taxonomy" id="1220926"/>
    <lineage>
        <taxon>Eukaryota</taxon>
        <taxon>Fungi</taxon>
        <taxon>Fungi incertae sedis</taxon>
        <taxon>Mucoromycota</taxon>
        <taxon>Mucoromycotina</taxon>
        <taxon>Mucoromycetes</taxon>
        <taxon>Mucorales</taxon>
        <taxon>Mucorineae</taxon>
        <taxon>Mucoraceae</taxon>
        <taxon>Mucor</taxon>
    </lineage>
</organism>
<dbReference type="OrthoDB" id="272392at2759"/>
<reference evidence="15" key="1">
    <citation type="submission" date="2013-05" db="EMBL/GenBank/DDBJ databases">
        <title>The Genome sequence of Mucor circinelloides f. circinelloides 1006PhL.</title>
        <authorList>
            <consortium name="The Broad Institute Genomics Platform"/>
            <person name="Cuomo C."/>
            <person name="Earl A."/>
            <person name="Findley K."/>
            <person name="Lee S.C."/>
            <person name="Walker B."/>
            <person name="Young S."/>
            <person name="Zeng Q."/>
            <person name="Gargeya S."/>
            <person name="Fitzgerald M."/>
            <person name="Haas B."/>
            <person name="Abouelleil A."/>
            <person name="Allen A.W."/>
            <person name="Alvarado L."/>
            <person name="Arachchi H.M."/>
            <person name="Berlin A.M."/>
            <person name="Chapman S.B."/>
            <person name="Gainer-Dewar J."/>
            <person name="Goldberg J."/>
            <person name="Griggs A."/>
            <person name="Gujja S."/>
            <person name="Hansen M."/>
            <person name="Howarth C."/>
            <person name="Imamovic A."/>
            <person name="Ireland A."/>
            <person name="Larimer J."/>
            <person name="McCowan C."/>
            <person name="Murphy C."/>
            <person name="Pearson M."/>
            <person name="Poon T.W."/>
            <person name="Priest M."/>
            <person name="Roberts A."/>
            <person name="Saif S."/>
            <person name="Shea T."/>
            <person name="Sisk P."/>
            <person name="Sykes S."/>
            <person name="Wortman J."/>
            <person name="Nusbaum C."/>
            <person name="Birren B."/>
        </authorList>
    </citation>
    <scope>NUCLEOTIDE SEQUENCE [LARGE SCALE GENOMIC DNA]</scope>
    <source>
        <strain evidence="15">1006PhL</strain>
    </source>
</reference>
<dbReference type="EMBL" id="KE124031">
    <property type="protein sequence ID" value="EPB84728.1"/>
    <property type="molecule type" value="Genomic_DNA"/>
</dbReference>
<gene>
    <name evidence="14" type="ORF">HMPREF1544_08527</name>
</gene>
<evidence type="ECO:0000256" key="5">
    <source>
        <dbReference type="ARBA" id="ARBA00022478"/>
    </source>
</evidence>
<keyword evidence="15" id="KW-1185">Reference proteome</keyword>
<comment type="similarity">
    <text evidence="2 9">Belongs to the RNA polymerase beta chain family.</text>
</comment>
<evidence type="ECO:0000313" key="14">
    <source>
        <dbReference type="EMBL" id="EPB84728.1"/>
    </source>
</evidence>
<evidence type="ECO:0000256" key="6">
    <source>
        <dbReference type="ARBA" id="ARBA00023163"/>
    </source>
</evidence>
<dbReference type="InterPro" id="IPR008806">
    <property type="entry name" value="RNA_pol_III_Rpc82_C"/>
</dbReference>
<dbReference type="VEuPathDB" id="FungiDB:HMPREF1544_08527"/>
<dbReference type="InParanoid" id="S2JQ30"/>
<evidence type="ECO:0000256" key="1">
    <source>
        <dbReference type="ARBA" id="ARBA00004123"/>
    </source>
</evidence>
<feature type="domain" description="RNA polymerase III subunit RPC82-related helix-turn-helix" evidence="12">
    <location>
        <begin position="7"/>
        <end position="66"/>
    </location>
</feature>
<evidence type="ECO:0000256" key="7">
    <source>
        <dbReference type="ARBA" id="ARBA00023242"/>
    </source>
</evidence>
<feature type="domain" description="RNA polymerase III Rpc82 C -terminal" evidence="11">
    <location>
        <begin position="145"/>
        <end position="396"/>
    </location>
</feature>
<dbReference type="PANTHER" id="PTHR12949:SF0">
    <property type="entry name" value="DNA-DIRECTED RNA POLYMERASE III SUBUNIT RPC3"/>
    <property type="match status" value="1"/>
</dbReference>
<dbReference type="PANTHER" id="PTHR12949">
    <property type="entry name" value="RNA POLYMERASE III DNA DIRECTED -RELATED"/>
    <property type="match status" value="1"/>
</dbReference>
<dbReference type="Proteomes" id="UP000014254">
    <property type="component" value="Unassembled WGS sequence"/>
</dbReference>
<dbReference type="GO" id="GO:0003697">
    <property type="term" value="F:single-stranded DNA binding"/>
    <property type="evidence" value="ECO:0007669"/>
    <property type="project" value="UniProtKB-UniRule"/>
</dbReference>
<dbReference type="InterPro" id="IPR013197">
    <property type="entry name" value="RNA_pol_III_RPC82-rel_HTH"/>
</dbReference>
<feature type="region of interest" description="Disordered" evidence="10">
    <location>
        <begin position="229"/>
        <end position="251"/>
    </location>
</feature>
<evidence type="ECO:0000256" key="2">
    <source>
        <dbReference type="ARBA" id="ARBA00006835"/>
    </source>
</evidence>
<dbReference type="FunCoup" id="S2JQ30">
    <property type="interactions" value="851"/>
</dbReference>
<dbReference type="Pfam" id="PF22536">
    <property type="entry name" value="WHD_POLR3C"/>
    <property type="match status" value="1"/>
</dbReference>
<comment type="subcellular location">
    <subcellularLocation>
        <location evidence="1 9">Nucleus</location>
    </subcellularLocation>
</comment>
<comment type="function">
    <text evidence="8 9">DNA-dependent RNA polymerase catalyzes the transcription of DNA into RNA using the four ribonucleoside triphosphates as substrates. Specific core component of RNA polymerase III which synthesizes small RNAs, such as 5S rRNA and tRNAs.</text>
</comment>
<evidence type="ECO:0000256" key="8">
    <source>
        <dbReference type="ARBA" id="ARBA00025127"/>
    </source>
</evidence>
<evidence type="ECO:0000259" key="12">
    <source>
        <dbReference type="Pfam" id="PF08221"/>
    </source>
</evidence>
<dbReference type="InterPro" id="IPR036388">
    <property type="entry name" value="WH-like_DNA-bd_sf"/>
</dbReference>
<dbReference type="OMA" id="KHRFVRH"/>
<evidence type="ECO:0000256" key="3">
    <source>
        <dbReference type="ARBA" id="ARBA00011206"/>
    </source>
</evidence>
<dbReference type="SUPFAM" id="SSF46785">
    <property type="entry name" value="Winged helix' DNA-binding domain"/>
    <property type="match status" value="1"/>
</dbReference>
<evidence type="ECO:0000256" key="9">
    <source>
        <dbReference type="RuleBase" id="RU367076"/>
    </source>
</evidence>
<dbReference type="InterPro" id="IPR055207">
    <property type="entry name" value="POLR3C_WHD"/>
</dbReference>
<evidence type="ECO:0000313" key="15">
    <source>
        <dbReference type="Proteomes" id="UP000014254"/>
    </source>
</evidence>
<dbReference type="Gene3D" id="1.10.10.10">
    <property type="entry name" value="Winged helix-like DNA-binding domain superfamily/Winged helix DNA-binding domain"/>
    <property type="match status" value="4"/>
</dbReference>
<evidence type="ECO:0000259" key="13">
    <source>
        <dbReference type="Pfam" id="PF22536"/>
    </source>
</evidence>
<keyword evidence="7 9" id="KW-0539">Nucleus</keyword>
<dbReference type="GO" id="GO:0005666">
    <property type="term" value="C:RNA polymerase III complex"/>
    <property type="evidence" value="ECO:0007669"/>
    <property type="project" value="UniProtKB-UniRule"/>
</dbReference>
<protein>
    <recommendedName>
        <fullName evidence="4 9">DNA-directed RNA polymerase III subunit RPC3</fullName>
        <shortName evidence="9">RNA polymerase III subunit C3</shortName>
    </recommendedName>
</protein>
<keyword evidence="6 9" id="KW-0804">Transcription</keyword>